<keyword evidence="3" id="KW-0186">Copper</keyword>
<evidence type="ECO:0000256" key="1">
    <source>
        <dbReference type="ARBA" id="ARBA00022723"/>
    </source>
</evidence>
<dbReference type="PROSITE" id="PS00498">
    <property type="entry name" value="TYROSINASE_2"/>
    <property type="match status" value="1"/>
</dbReference>
<dbReference type="InterPro" id="IPR050316">
    <property type="entry name" value="Tyrosinase/Hemocyanin"/>
</dbReference>
<dbReference type="InterPro" id="IPR008922">
    <property type="entry name" value="Di-copper_centre_dom_sf"/>
</dbReference>
<dbReference type="PANTHER" id="PTHR11474">
    <property type="entry name" value="TYROSINASE FAMILY MEMBER"/>
    <property type="match status" value="1"/>
</dbReference>
<dbReference type="PANTHER" id="PTHR11474:SF125">
    <property type="entry name" value="N-ACETYL-6-HYDROXYTRYPTOPHAN OXIDASE IVOB-RELATED"/>
    <property type="match status" value="1"/>
</dbReference>
<keyword evidence="2" id="KW-0560">Oxidoreductase</keyword>
<keyword evidence="1" id="KW-0479">Metal-binding</keyword>
<keyword evidence="6" id="KW-1185">Reference proteome</keyword>
<dbReference type="GO" id="GO:0046872">
    <property type="term" value="F:metal ion binding"/>
    <property type="evidence" value="ECO:0007669"/>
    <property type="project" value="UniProtKB-KW"/>
</dbReference>
<gene>
    <name evidence="5" type="ORF">N7482_003363</name>
</gene>
<evidence type="ECO:0000313" key="5">
    <source>
        <dbReference type="EMBL" id="KAJ5167769.1"/>
    </source>
</evidence>
<feature type="domain" description="Tyrosinase copper-binding" evidence="4">
    <location>
        <begin position="238"/>
        <end position="249"/>
    </location>
</feature>
<dbReference type="SUPFAM" id="SSF48056">
    <property type="entry name" value="Di-copper centre-containing domain"/>
    <property type="match status" value="1"/>
</dbReference>
<dbReference type="OrthoDB" id="6132182at2759"/>
<dbReference type="Pfam" id="PF00264">
    <property type="entry name" value="Tyrosinase"/>
    <property type="match status" value="1"/>
</dbReference>
<dbReference type="RefSeq" id="XP_056544230.1">
    <property type="nucleotide sequence ID" value="XM_056685488.1"/>
</dbReference>
<dbReference type="EMBL" id="JAPQKN010000002">
    <property type="protein sequence ID" value="KAJ5167769.1"/>
    <property type="molecule type" value="Genomic_DNA"/>
</dbReference>
<accession>A0A9W9LNB7</accession>
<dbReference type="GeneID" id="81424664"/>
<dbReference type="AlphaFoldDB" id="A0A9W9LNB7"/>
<name>A0A9W9LNB7_9EURO</name>
<organism evidence="5 6">
    <name type="scientific">Penicillium canariense</name>
    <dbReference type="NCBI Taxonomy" id="189055"/>
    <lineage>
        <taxon>Eukaryota</taxon>
        <taxon>Fungi</taxon>
        <taxon>Dikarya</taxon>
        <taxon>Ascomycota</taxon>
        <taxon>Pezizomycotina</taxon>
        <taxon>Eurotiomycetes</taxon>
        <taxon>Eurotiomycetidae</taxon>
        <taxon>Eurotiales</taxon>
        <taxon>Aspergillaceae</taxon>
        <taxon>Penicillium</taxon>
    </lineage>
</organism>
<reference evidence="5" key="1">
    <citation type="submission" date="2022-11" db="EMBL/GenBank/DDBJ databases">
        <authorList>
            <person name="Petersen C."/>
        </authorList>
    </citation>
    <scope>NUCLEOTIDE SEQUENCE</scope>
    <source>
        <strain evidence="5">IBT 26290</strain>
    </source>
</reference>
<evidence type="ECO:0000313" key="6">
    <source>
        <dbReference type="Proteomes" id="UP001149163"/>
    </source>
</evidence>
<dbReference type="InterPro" id="IPR002227">
    <property type="entry name" value="Tyrosinase_Cu-bd"/>
</dbReference>
<dbReference type="Gene3D" id="1.10.1280.10">
    <property type="entry name" value="Di-copper center containing domain from catechol oxidase"/>
    <property type="match status" value="1"/>
</dbReference>
<proteinExistence type="predicted"/>
<evidence type="ECO:0000256" key="2">
    <source>
        <dbReference type="ARBA" id="ARBA00023002"/>
    </source>
</evidence>
<comment type="caution">
    <text evidence="5">The sequence shown here is derived from an EMBL/GenBank/DDBJ whole genome shotgun (WGS) entry which is preliminary data.</text>
</comment>
<reference evidence="5" key="2">
    <citation type="journal article" date="2023" name="IMA Fungus">
        <title>Comparative genomic study of the Penicillium genus elucidates a diverse pangenome and 15 lateral gene transfer events.</title>
        <authorList>
            <person name="Petersen C."/>
            <person name="Sorensen T."/>
            <person name="Nielsen M.R."/>
            <person name="Sondergaard T.E."/>
            <person name="Sorensen J.L."/>
            <person name="Fitzpatrick D.A."/>
            <person name="Frisvad J.C."/>
            <person name="Nielsen K.L."/>
        </authorList>
    </citation>
    <scope>NUCLEOTIDE SEQUENCE</scope>
    <source>
        <strain evidence="5">IBT 26290</strain>
    </source>
</reference>
<evidence type="ECO:0000256" key="3">
    <source>
        <dbReference type="ARBA" id="ARBA00023008"/>
    </source>
</evidence>
<dbReference type="Proteomes" id="UP001149163">
    <property type="component" value="Unassembled WGS sequence"/>
</dbReference>
<protein>
    <submittedName>
        <fullName evidence="5">N-acetyl-6-hydroxytryptophan oxidase ivoB</fullName>
    </submittedName>
</protein>
<sequence>MLPAKRISYTNAVLCMTRTPPRLPTTAYPGVRSRFDDFVACGSPTCEAGSDDADAGLHRRFLWLFESALWDECRYTGYLPYWNWPLWAGKLHDSPLFDCSETSLSGDGDYNPGEQSVSGGDVTLPRGTGGDCTRCGPFKDMVVHLGPFSRMLPSLTEIPSPGFEYNPRCLNRSLNNFVAAHFTNVTQVSHLMAAADIADFQMVMDHWPAEPTGVLGLHGGGHFSIGSTLQDLFSSPQDPAFMLHHAMIDRM</sequence>
<evidence type="ECO:0000259" key="4">
    <source>
        <dbReference type="PROSITE" id="PS00498"/>
    </source>
</evidence>
<dbReference type="GO" id="GO:0016491">
    <property type="term" value="F:oxidoreductase activity"/>
    <property type="evidence" value="ECO:0007669"/>
    <property type="project" value="UniProtKB-KW"/>
</dbReference>